<dbReference type="Pfam" id="PF02361">
    <property type="entry name" value="CbiQ"/>
    <property type="match status" value="1"/>
</dbReference>
<dbReference type="InterPro" id="IPR003339">
    <property type="entry name" value="ABC/ECF_trnsptr_transmembrane"/>
</dbReference>
<accession>A0A540V631</accession>
<dbReference type="GO" id="GO:0043190">
    <property type="term" value="C:ATP-binding cassette (ABC) transporter complex"/>
    <property type="evidence" value="ECO:0007669"/>
    <property type="project" value="InterPro"/>
</dbReference>
<evidence type="ECO:0000256" key="2">
    <source>
        <dbReference type="ARBA" id="ARBA00022475"/>
    </source>
</evidence>
<gene>
    <name evidence="7" type="primary">cbiQ</name>
    <name evidence="7" type="ORF">FKZ59_00485</name>
</gene>
<feature type="transmembrane region" description="Helical" evidence="6">
    <location>
        <begin position="22"/>
        <end position="55"/>
    </location>
</feature>
<name>A0A540V631_9BACL</name>
<reference evidence="7 8" key="1">
    <citation type="submission" date="2019-06" db="EMBL/GenBank/DDBJ databases">
        <title>Genome sequence of Ureibacillus terrenus.</title>
        <authorList>
            <person name="Maclea K.S."/>
            <person name="Simoes M."/>
        </authorList>
    </citation>
    <scope>NUCLEOTIDE SEQUENCE [LARGE SCALE GENOMIC DNA]</scope>
    <source>
        <strain evidence="7 8">ATCC BAA-384</strain>
    </source>
</reference>
<dbReference type="GO" id="GO:0006824">
    <property type="term" value="P:cobalt ion transport"/>
    <property type="evidence" value="ECO:0007669"/>
    <property type="project" value="InterPro"/>
</dbReference>
<dbReference type="CDD" id="cd16914">
    <property type="entry name" value="EcfT"/>
    <property type="match status" value="1"/>
</dbReference>
<dbReference type="InterPro" id="IPR012809">
    <property type="entry name" value="ECF_CbiQ"/>
</dbReference>
<evidence type="ECO:0000256" key="4">
    <source>
        <dbReference type="ARBA" id="ARBA00022989"/>
    </source>
</evidence>
<evidence type="ECO:0000256" key="5">
    <source>
        <dbReference type="ARBA" id="ARBA00023136"/>
    </source>
</evidence>
<dbReference type="PANTHER" id="PTHR43723">
    <property type="entry name" value="COBALT TRANSPORT PROTEIN CBIQ"/>
    <property type="match status" value="1"/>
</dbReference>
<feature type="transmembrane region" description="Helical" evidence="6">
    <location>
        <begin position="114"/>
        <end position="132"/>
    </location>
</feature>
<dbReference type="InterPro" id="IPR052770">
    <property type="entry name" value="Cobalt_transport_CbiQ"/>
</dbReference>
<keyword evidence="5 6" id="KW-0472">Membrane</keyword>
<dbReference type="AlphaFoldDB" id="A0A540V631"/>
<evidence type="ECO:0000256" key="6">
    <source>
        <dbReference type="SAM" id="Phobius"/>
    </source>
</evidence>
<keyword evidence="2" id="KW-1003">Cell membrane</keyword>
<feature type="transmembrane region" description="Helical" evidence="6">
    <location>
        <begin position="152"/>
        <end position="169"/>
    </location>
</feature>
<evidence type="ECO:0000313" key="8">
    <source>
        <dbReference type="Proteomes" id="UP000315753"/>
    </source>
</evidence>
<dbReference type="RefSeq" id="WP_141600770.1">
    <property type="nucleotide sequence ID" value="NZ_JARMSC010000006.1"/>
</dbReference>
<comment type="caution">
    <text evidence="7">The sequence shown here is derived from an EMBL/GenBank/DDBJ whole genome shotgun (WGS) entry which is preliminary data.</text>
</comment>
<evidence type="ECO:0000256" key="1">
    <source>
        <dbReference type="ARBA" id="ARBA00004651"/>
    </source>
</evidence>
<keyword evidence="4 6" id="KW-1133">Transmembrane helix</keyword>
<comment type="subcellular location">
    <subcellularLocation>
        <location evidence="1">Cell membrane</location>
        <topology evidence="1">Multi-pass membrane protein</topology>
    </subcellularLocation>
</comment>
<dbReference type="NCBIfam" id="TIGR02454">
    <property type="entry name" value="ECF_T_CbiQ"/>
    <property type="match status" value="1"/>
</dbReference>
<evidence type="ECO:0000313" key="7">
    <source>
        <dbReference type="EMBL" id="TQE92217.1"/>
    </source>
</evidence>
<feature type="transmembrane region" description="Helical" evidence="6">
    <location>
        <begin position="89"/>
        <end position="107"/>
    </location>
</feature>
<feature type="transmembrane region" description="Helical" evidence="6">
    <location>
        <begin position="62"/>
        <end position="83"/>
    </location>
</feature>
<feature type="transmembrane region" description="Helical" evidence="6">
    <location>
        <begin position="239"/>
        <end position="256"/>
    </location>
</feature>
<dbReference type="EMBL" id="VIGD01000001">
    <property type="protein sequence ID" value="TQE92217.1"/>
    <property type="molecule type" value="Genomic_DNA"/>
</dbReference>
<dbReference type="PANTHER" id="PTHR43723:SF1">
    <property type="entry name" value="COBALT TRANSPORT PROTEIN CBIQ"/>
    <property type="match status" value="1"/>
</dbReference>
<keyword evidence="3 6" id="KW-0812">Transmembrane</keyword>
<keyword evidence="8" id="KW-1185">Reference proteome</keyword>
<organism evidence="7 8">
    <name type="scientific">Ureibacillus terrenus</name>
    <dbReference type="NCBI Taxonomy" id="118246"/>
    <lineage>
        <taxon>Bacteria</taxon>
        <taxon>Bacillati</taxon>
        <taxon>Bacillota</taxon>
        <taxon>Bacilli</taxon>
        <taxon>Bacillales</taxon>
        <taxon>Caryophanaceae</taxon>
        <taxon>Ureibacillus</taxon>
    </lineage>
</organism>
<proteinExistence type="predicted"/>
<dbReference type="OrthoDB" id="9815246at2"/>
<sequence length="260" mass="29499">MRMLEFYAYHSPLRNIHPIEKIVFALIPLILNILFQNIYTSLFIFFIMVVITIIFGKIPVRIYWKLLLIPVTFLLSSVLVILLSFTESPLEGAIFQSIIGPVVISIMKESIEKALTLFSVSLSSISCLYFLILTTTIQDVLFGLQCLKVPQVLLDLIALIYRFIFLFLDSSRTIFLAQKARLGHGSSIKTIKSIGLIISALFVKVFHEMKDLNNAVNARSLNGYIAVIARTIRFSRSRWIFIMLISILIIAFNFTVGRAG</sequence>
<evidence type="ECO:0000256" key="3">
    <source>
        <dbReference type="ARBA" id="ARBA00022692"/>
    </source>
</evidence>
<dbReference type="Proteomes" id="UP000315753">
    <property type="component" value="Unassembled WGS sequence"/>
</dbReference>
<protein>
    <submittedName>
        <fullName evidence="7">Cobalt ECF transporter T component CbiQ</fullName>
    </submittedName>
</protein>